<comment type="caution">
    <text evidence="2">The sequence shown here is derived from an EMBL/GenBank/DDBJ whole genome shotgun (WGS) entry which is preliminary data.</text>
</comment>
<proteinExistence type="predicted"/>
<evidence type="ECO:0000313" key="2">
    <source>
        <dbReference type="EMBL" id="TYK17982.1"/>
    </source>
</evidence>
<dbReference type="AlphaFoldDB" id="A0A5D3D275"/>
<dbReference type="InterPro" id="IPR044792">
    <property type="entry name" value="TAR1"/>
</dbReference>
<organism evidence="2 4">
    <name type="scientific">Cucumis melo var. makuwa</name>
    <name type="common">Oriental melon</name>
    <dbReference type="NCBI Taxonomy" id="1194695"/>
    <lineage>
        <taxon>Eukaryota</taxon>
        <taxon>Viridiplantae</taxon>
        <taxon>Streptophyta</taxon>
        <taxon>Embryophyta</taxon>
        <taxon>Tracheophyta</taxon>
        <taxon>Spermatophyta</taxon>
        <taxon>Magnoliopsida</taxon>
        <taxon>eudicotyledons</taxon>
        <taxon>Gunneridae</taxon>
        <taxon>Pentapetalae</taxon>
        <taxon>rosids</taxon>
        <taxon>fabids</taxon>
        <taxon>Cucurbitales</taxon>
        <taxon>Cucurbitaceae</taxon>
        <taxon>Benincaseae</taxon>
        <taxon>Cucumis</taxon>
    </lineage>
</organism>
<protein>
    <submittedName>
        <fullName evidence="2">Senescence-associated protein</fullName>
    </submittedName>
</protein>
<name>A0A5D3D275_CUCMM</name>
<dbReference type="Proteomes" id="UP000321947">
    <property type="component" value="Unassembled WGS sequence"/>
</dbReference>
<dbReference type="PANTHER" id="PTHR47188:SF1">
    <property type="entry name" value="PROTEIN TAR1"/>
    <property type="match status" value="1"/>
</dbReference>
<gene>
    <name evidence="2" type="ORF">E5676_scaffold306G002890</name>
    <name evidence="1" type="ORF">E6C27_scaffold67G005030</name>
</gene>
<dbReference type="Proteomes" id="UP000321393">
    <property type="component" value="Unassembled WGS sequence"/>
</dbReference>
<dbReference type="PANTHER" id="PTHR47188">
    <property type="entry name" value="PROTEIN TAR1"/>
    <property type="match status" value="1"/>
</dbReference>
<evidence type="ECO:0000313" key="3">
    <source>
        <dbReference type="Proteomes" id="UP000321393"/>
    </source>
</evidence>
<reference evidence="3 4" key="1">
    <citation type="submission" date="2019-08" db="EMBL/GenBank/DDBJ databases">
        <title>Draft genome sequences of two oriental melons (Cucumis melo L. var makuwa).</title>
        <authorList>
            <person name="Kwon S.-Y."/>
        </authorList>
    </citation>
    <scope>NUCLEOTIDE SEQUENCE [LARGE SCALE GENOMIC DNA]</scope>
    <source>
        <strain evidence="4">cv. Chang Bougi</strain>
        <strain evidence="3">cv. SW 3</strain>
        <tissue evidence="2">Leaf</tissue>
    </source>
</reference>
<evidence type="ECO:0000313" key="4">
    <source>
        <dbReference type="Proteomes" id="UP000321947"/>
    </source>
</evidence>
<dbReference type="OrthoDB" id="10067222at2759"/>
<dbReference type="GO" id="GO:0043457">
    <property type="term" value="P:regulation of cellular respiration"/>
    <property type="evidence" value="ECO:0007669"/>
    <property type="project" value="InterPro"/>
</dbReference>
<accession>A0A5D3D275</accession>
<sequence>MRHPVRTSHDVTRACDACPTHGCRHMACVHGRAALVCMGARMVHAGSLHLVDNRVIGACVTSSLDSDLEAFNRNQAHGSFAPLAFQPNAMTNYVSPQPNSPPDNFFRPDRPAEASLMSRKRGSASLSFHEISLLFPLILPSSFPWLWFHWIVDKDNGNLVNPFMHISTDGRSARAHAQGFVVIVLPSYSSRPGSCPNDRVSVQIGTITQLLVYLASLVLLTKNGLLGALDFVTCSQSNPSLKTKVGRWCNPLRDTPARFHASYEITHLLTHTHVRLLSPCFKTGRMGSPQADAKSAQMSKPAIRHTLPAMIWTTTSPQA</sequence>
<dbReference type="EMBL" id="SSTE01016227">
    <property type="protein sequence ID" value="KAA0042048.1"/>
    <property type="molecule type" value="Genomic_DNA"/>
</dbReference>
<dbReference type="EMBL" id="SSTD01007940">
    <property type="protein sequence ID" value="TYK17982.1"/>
    <property type="molecule type" value="Genomic_DNA"/>
</dbReference>
<evidence type="ECO:0000313" key="1">
    <source>
        <dbReference type="EMBL" id="KAA0042048.1"/>
    </source>
</evidence>